<feature type="transmembrane region" description="Helical" evidence="6">
    <location>
        <begin position="117"/>
        <end position="138"/>
    </location>
</feature>
<dbReference type="GO" id="GO:0005886">
    <property type="term" value="C:plasma membrane"/>
    <property type="evidence" value="ECO:0007669"/>
    <property type="project" value="UniProtKB-SubCell"/>
</dbReference>
<dbReference type="EMBL" id="DVLF01000019">
    <property type="protein sequence ID" value="HIT49487.1"/>
    <property type="molecule type" value="Genomic_DNA"/>
</dbReference>
<evidence type="ECO:0000256" key="4">
    <source>
        <dbReference type="ARBA" id="ARBA00022989"/>
    </source>
</evidence>
<feature type="transmembrane region" description="Helical" evidence="6">
    <location>
        <begin position="355"/>
        <end position="372"/>
    </location>
</feature>
<dbReference type="Pfam" id="PF00753">
    <property type="entry name" value="Lactamase_B"/>
    <property type="match status" value="2"/>
</dbReference>
<feature type="non-terminal residue" evidence="8">
    <location>
        <position position="1"/>
    </location>
</feature>
<dbReference type="Gene3D" id="3.60.15.10">
    <property type="entry name" value="Ribonuclease Z/Hydroxyacylglutathione hydrolase-like"/>
    <property type="match status" value="1"/>
</dbReference>
<feature type="transmembrane region" description="Helical" evidence="6">
    <location>
        <begin position="158"/>
        <end position="179"/>
    </location>
</feature>
<dbReference type="InterPro" id="IPR035681">
    <property type="entry name" value="ComA-like_MBL"/>
</dbReference>
<feature type="transmembrane region" description="Helical" evidence="6">
    <location>
        <begin position="328"/>
        <end position="346"/>
    </location>
</feature>
<protein>
    <submittedName>
        <fullName evidence="8">DNA internalization-related competence protein ComEC/Rec2</fullName>
    </submittedName>
</protein>
<dbReference type="AlphaFoldDB" id="A0A9D1KIH5"/>
<name>A0A9D1KIH5_9MOLU</name>
<reference evidence="8" key="2">
    <citation type="journal article" date="2021" name="PeerJ">
        <title>Extensive microbial diversity within the chicken gut microbiome revealed by metagenomics and culture.</title>
        <authorList>
            <person name="Gilroy R."/>
            <person name="Ravi A."/>
            <person name="Getino M."/>
            <person name="Pursley I."/>
            <person name="Horton D.L."/>
            <person name="Alikhan N.F."/>
            <person name="Baker D."/>
            <person name="Gharbi K."/>
            <person name="Hall N."/>
            <person name="Watson M."/>
            <person name="Adriaenssens E.M."/>
            <person name="Foster-Nyarko E."/>
            <person name="Jarju S."/>
            <person name="Secka A."/>
            <person name="Antonio M."/>
            <person name="Oren A."/>
            <person name="Chaudhuri R.R."/>
            <person name="La Ragione R."/>
            <person name="Hildebrand F."/>
            <person name="Pallen M.J."/>
        </authorList>
    </citation>
    <scope>NUCLEOTIDE SEQUENCE</scope>
    <source>
        <strain evidence="8">ChiW17-6978</strain>
    </source>
</reference>
<keyword evidence="2" id="KW-1003">Cell membrane</keyword>
<comment type="subcellular location">
    <subcellularLocation>
        <location evidence="1">Cell membrane</location>
        <topology evidence="1">Multi-pass membrane protein</topology>
    </subcellularLocation>
</comment>
<sequence>EEKRNYYVLKGDFLFLVYKTDDSLKLGDVLKATVSITLFEEKSYEADFDAKAYYLSEHIVAKGILHTYELLGQSNPLLILKKNVFSYYQQKLEQTASEYVLSFLFAQPKMDDSIQDAYRQLNIIHLLAISGFHFYFLYRLLLRFFRSIFKIEGQKVSLMLLFFYLVIIGFPVSACRAYLFLLLSFWNRRQKVQYSSLDLYSFTFIIIAFANPLCCYQNSFILSFTVSFILLFRQEFAAFGHLKNQCVLSFLAYFSIFPFVIQQSNELNWVGVLLSPLLSWIASVFLFPYLIVLLVVPMVSFYPFLAYWNDALLFLANLGKKIIFPSFSWWQTVLYYAVYAFVFYCWCNRCHRKKAVGFLLLFLSVFFIRTTTNQTFEITFIDVGQGDSALIRLKGGGVVLIDSYYGNIDYLKKEGIQTIDYLILTHFDRDHMDTAQEVIERFSVRHFIYSAYEPLEEIPFAHQVVCLPFQGGMQFECNKYPFYCLGPQEEGTSSNANSLVFQVTLENQTFLFTGDIEEKQEKGLLNTYGSALASDVLKVAHHGSMTSSSETFLACVRPKISVVSVGKNQYGFPSAVILERLKRYGTVYTTKENGNITFLFQNNRWQVQVYR</sequence>
<proteinExistence type="predicted"/>
<evidence type="ECO:0000313" key="8">
    <source>
        <dbReference type="EMBL" id="HIT49487.1"/>
    </source>
</evidence>
<accession>A0A9D1KIH5</accession>
<dbReference type="InterPro" id="IPR004477">
    <property type="entry name" value="ComEC_N"/>
</dbReference>
<dbReference type="InterPro" id="IPR001279">
    <property type="entry name" value="Metallo-B-lactamas"/>
</dbReference>
<dbReference type="Pfam" id="PF03772">
    <property type="entry name" value="Competence"/>
    <property type="match status" value="1"/>
</dbReference>
<reference evidence="8" key="1">
    <citation type="submission" date="2020-10" db="EMBL/GenBank/DDBJ databases">
        <authorList>
            <person name="Gilroy R."/>
        </authorList>
    </citation>
    <scope>NUCLEOTIDE SEQUENCE</scope>
    <source>
        <strain evidence="8">ChiW17-6978</strain>
    </source>
</reference>
<gene>
    <name evidence="8" type="ORF">IAD46_00520</name>
</gene>
<feature type="transmembrane region" description="Helical" evidence="6">
    <location>
        <begin position="244"/>
        <end position="261"/>
    </location>
</feature>
<evidence type="ECO:0000313" key="9">
    <source>
        <dbReference type="Proteomes" id="UP000886758"/>
    </source>
</evidence>
<dbReference type="NCBIfam" id="TIGR00361">
    <property type="entry name" value="ComEC_Rec2"/>
    <property type="match status" value="1"/>
</dbReference>
<dbReference type="InterPro" id="IPR004797">
    <property type="entry name" value="Competence_ComEC/Rec2"/>
</dbReference>
<dbReference type="NCBIfam" id="TIGR00360">
    <property type="entry name" value="ComEC_N-term"/>
    <property type="match status" value="1"/>
</dbReference>
<keyword evidence="3 6" id="KW-0812">Transmembrane</keyword>
<dbReference type="InterPro" id="IPR052159">
    <property type="entry name" value="Competence_DNA_uptake"/>
</dbReference>
<evidence type="ECO:0000256" key="6">
    <source>
        <dbReference type="SAM" id="Phobius"/>
    </source>
</evidence>
<comment type="caution">
    <text evidence="8">The sequence shown here is derived from an EMBL/GenBank/DDBJ whole genome shotgun (WGS) entry which is preliminary data.</text>
</comment>
<feature type="transmembrane region" description="Helical" evidence="6">
    <location>
        <begin position="199"/>
        <end position="232"/>
    </location>
</feature>
<dbReference type="PANTHER" id="PTHR30619">
    <property type="entry name" value="DNA INTERNALIZATION/COMPETENCE PROTEIN COMEC/REC2"/>
    <property type="match status" value="1"/>
</dbReference>
<dbReference type="CDD" id="cd07731">
    <property type="entry name" value="ComA-like_MBL-fold"/>
    <property type="match status" value="1"/>
</dbReference>
<evidence type="ECO:0000256" key="3">
    <source>
        <dbReference type="ARBA" id="ARBA00022692"/>
    </source>
</evidence>
<keyword evidence="5 6" id="KW-0472">Membrane</keyword>
<feature type="domain" description="Metallo-beta-lactamase" evidence="7">
    <location>
        <begin position="385"/>
        <end position="567"/>
    </location>
</feature>
<dbReference type="GO" id="GO:0030420">
    <property type="term" value="P:establishment of competence for transformation"/>
    <property type="evidence" value="ECO:0007669"/>
    <property type="project" value="InterPro"/>
</dbReference>
<organism evidence="8 9">
    <name type="scientific">Candidatus Pelethenecus faecipullorum</name>
    <dbReference type="NCBI Taxonomy" id="2840900"/>
    <lineage>
        <taxon>Bacteria</taxon>
        <taxon>Bacillati</taxon>
        <taxon>Mycoplasmatota</taxon>
        <taxon>Mollicutes</taxon>
        <taxon>Candidatus Pelethenecus</taxon>
    </lineage>
</organism>
<evidence type="ECO:0000256" key="2">
    <source>
        <dbReference type="ARBA" id="ARBA00022475"/>
    </source>
</evidence>
<dbReference type="Proteomes" id="UP000886758">
    <property type="component" value="Unassembled WGS sequence"/>
</dbReference>
<dbReference type="PANTHER" id="PTHR30619:SF1">
    <property type="entry name" value="RECOMBINATION PROTEIN 2"/>
    <property type="match status" value="1"/>
</dbReference>
<dbReference type="SUPFAM" id="SSF56281">
    <property type="entry name" value="Metallo-hydrolase/oxidoreductase"/>
    <property type="match status" value="1"/>
</dbReference>
<keyword evidence="4 6" id="KW-1133">Transmembrane helix</keyword>
<evidence type="ECO:0000259" key="7">
    <source>
        <dbReference type="SMART" id="SM00849"/>
    </source>
</evidence>
<evidence type="ECO:0000256" key="5">
    <source>
        <dbReference type="ARBA" id="ARBA00023136"/>
    </source>
</evidence>
<dbReference type="SMART" id="SM00849">
    <property type="entry name" value="Lactamase_B"/>
    <property type="match status" value="1"/>
</dbReference>
<dbReference type="InterPro" id="IPR036866">
    <property type="entry name" value="RibonucZ/Hydroxyglut_hydro"/>
</dbReference>
<feature type="transmembrane region" description="Helical" evidence="6">
    <location>
        <begin position="290"/>
        <end position="308"/>
    </location>
</feature>
<evidence type="ECO:0000256" key="1">
    <source>
        <dbReference type="ARBA" id="ARBA00004651"/>
    </source>
</evidence>